<keyword evidence="2" id="KW-1185">Reference proteome</keyword>
<name>L7JW89_TRAHO</name>
<evidence type="ECO:0000313" key="2">
    <source>
        <dbReference type="Proteomes" id="UP000011185"/>
    </source>
</evidence>
<feature type="non-terminal residue" evidence="1">
    <location>
        <position position="1"/>
    </location>
</feature>
<accession>L7JW89</accession>
<reference evidence="1 2" key="1">
    <citation type="journal article" date="2012" name="PLoS Pathog.">
        <title>The genome of the obligate intracellular parasite Trachipleistophora hominis: new insights into microsporidian genome dynamics and reductive evolution.</title>
        <authorList>
            <person name="Heinz E."/>
            <person name="Williams T.A."/>
            <person name="Nakjang S."/>
            <person name="Noel C.J."/>
            <person name="Swan D.C."/>
            <person name="Goldberg A.V."/>
            <person name="Harris S.R."/>
            <person name="Weinmaier T."/>
            <person name="Markert S."/>
            <person name="Becher D."/>
            <person name="Bernhardt J."/>
            <person name="Dagan T."/>
            <person name="Hacker C."/>
            <person name="Lucocq J.M."/>
            <person name="Schweder T."/>
            <person name="Rattei T."/>
            <person name="Hall N."/>
            <person name="Hirt R.P."/>
            <person name="Embley T.M."/>
        </authorList>
    </citation>
    <scope>NUCLEOTIDE SEQUENCE [LARGE SCALE GENOMIC DNA]</scope>
</reference>
<protein>
    <submittedName>
        <fullName evidence="1">Uncharacterized protein</fullName>
    </submittedName>
</protein>
<proteinExistence type="predicted"/>
<dbReference type="HOGENOM" id="CLU_3074555_0_0_1"/>
<dbReference type="AlphaFoldDB" id="L7JW89"/>
<gene>
    <name evidence="1" type="ORF">THOM_1743</name>
</gene>
<sequence>VNIALELLRAIFGSQKSQMVNFLRIIQEVKRAMVEKHGRCKTIWLGMSYSGQK</sequence>
<organism evidence="1 2">
    <name type="scientific">Trachipleistophora hominis</name>
    <name type="common">Microsporidian parasite</name>
    <dbReference type="NCBI Taxonomy" id="72359"/>
    <lineage>
        <taxon>Eukaryota</taxon>
        <taxon>Fungi</taxon>
        <taxon>Fungi incertae sedis</taxon>
        <taxon>Microsporidia</taxon>
        <taxon>Pleistophoridae</taxon>
        <taxon>Trachipleistophora</taxon>
    </lineage>
</organism>
<dbReference type="EMBL" id="JH993972">
    <property type="protein sequence ID" value="ELQ75316.1"/>
    <property type="molecule type" value="Genomic_DNA"/>
</dbReference>
<dbReference type="VEuPathDB" id="MicrosporidiaDB:THOM_1743"/>
<dbReference type="Proteomes" id="UP000011185">
    <property type="component" value="Unassembled WGS sequence"/>
</dbReference>
<dbReference type="InParanoid" id="L7JW89"/>
<evidence type="ECO:0000313" key="1">
    <source>
        <dbReference type="EMBL" id="ELQ75316.1"/>
    </source>
</evidence>